<dbReference type="EMBL" id="GL983849">
    <property type="protein sequence ID" value="EGR31526.1"/>
    <property type="molecule type" value="Genomic_DNA"/>
</dbReference>
<evidence type="ECO:0000313" key="3">
    <source>
        <dbReference type="Proteomes" id="UP000008983"/>
    </source>
</evidence>
<reference evidence="2 3" key="1">
    <citation type="submission" date="2011-07" db="EMBL/GenBank/DDBJ databases">
        <authorList>
            <person name="Coyne R."/>
            <person name="Brami D."/>
            <person name="Johnson J."/>
            <person name="Hostetler J."/>
            <person name="Hannick L."/>
            <person name="Clark T."/>
            <person name="Cassidy-Hanley D."/>
            <person name="Inman J."/>
        </authorList>
    </citation>
    <scope>NUCLEOTIDE SEQUENCE [LARGE SCALE GENOMIC DNA]</scope>
    <source>
        <strain evidence="2 3">G5</strain>
    </source>
</reference>
<accession>G0QTE9</accession>
<dbReference type="GeneID" id="14907651"/>
<dbReference type="RefSeq" id="XP_004035012.1">
    <property type="nucleotide sequence ID" value="XM_004034964.1"/>
</dbReference>
<sequence length="254" mass="30751">MLMLSIPILCISPLQNINIKQPIQYILLSFLVFFVLVFQSFYLTKSFVKKTKQKKQKIQKIFNRIFYSKHILVNIQVNCFNLQQAQYGLYFRVCSIITNYSTTQRFSCFLYLIQSLYTKYLKKLQQKTNLMIIYMDLLVAQAYIQDISIFNMLLYMNFSIQQYYFLLLLIMFKELHITQFMQLFINIINYINILLNQDYWKQLFVSININANQALVLLYYRKSQLHILLINSNLCFYDYINSWKFEIITFCQKK</sequence>
<keyword evidence="3" id="KW-1185">Reference proteome</keyword>
<keyword evidence="1" id="KW-0472">Membrane</keyword>
<evidence type="ECO:0008006" key="4">
    <source>
        <dbReference type="Google" id="ProtNLM"/>
    </source>
</evidence>
<gene>
    <name evidence="2" type="ORF">IMG5_107460</name>
</gene>
<keyword evidence="1" id="KW-1133">Transmembrane helix</keyword>
<proteinExistence type="predicted"/>
<dbReference type="AlphaFoldDB" id="G0QTE9"/>
<organism evidence="2 3">
    <name type="scientific">Ichthyophthirius multifiliis</name>
    <name type="common">White spot disease agent</name>
    <name type="synonym">Ich</name>
    <dbReference type="NCBI Taxonomy" id="5932"/>
    <lineage>
        <taxon>Eukaryota</taxon>
        <taxon>Sar</taxon>
        <taxon>Alveolata</taxon>
        <taxon>Ciliophora</taxon>
        <taxon>Intramacronucleata</taxon>
        <taxon>Oligohymenophorea</taxon>
        <taxon>Hymenostomatida</taxon>
        <taxon>Ophryoglenina</taxon>
        <taxon>Ichthyophthirius</taxon>
    </lineage>
</organism>
<dbReference type="Proteomes" id="UP000008983">
    <property type="component" value="Unassembled WGS sequence"/>
</dbReference>
<feature type="transmembrane region" description="Helical" evidence="1">
    <location>
        <begin position="150"/>
        <end position="172"/>
    </location>
</feature>
<dbReference type="InParanoid" id="G0QTE9"/>
<evidence type="ECO:0000313" key="2">
    <source>
        <dbReference type="EMBL" id="EGR31526.1"/>
    </source>
</evidence>
<name>G0QTE9_ICHMU</name>
<keyword evidence="1" id="KW-0812">Transmembrane</keyword>
<evidence type="ECO:0000256" key="1">
    <source>
        <dbReference type="SAM" id="Phobius"/>
    </source>
</evidence>
<feature type="transmembrane region" description="Helical" evidence="1">
    <location>
        <begin position="26"/>
        <end position="44"/>
    </location>
</feature>
<protein>
    <recommendedName>
        <fullName evidence="4">Transmembrane protein</fullName>
    </recommendedName>
</protein>